<evidence type="ECO:0000256" key="4">
    <source>
        <dbReference type="ARBA" id="ARBA00022840"/>
    </source>
</evidence>
<organism evidence="8 9">
    <name type="scientific">Rubripirellula amarantea</name>
    <dbReference type="NCBI Taxonomy" id="2527999"/>
    <lineage>
        <taxon>Bacteria</taxon>
        <taxon>Pseudomonadati</taxon>
        <taxon>Planctomycetota</taxon>
        <taxon>Planctomycetia</taxon>
        <taxon>Pirellulales</taxon>
        <taxon>Pirellulaceae</taxon>
        <taxon>Rubripirellula</taxon>
    </lineage>
</organism>
<dbReference type="Gene3D" id="3.30.200.20">
    <property type="entry name" value="Phosphorylase Kinase, domain 1"/>
    <property type="match status" value="1"/>
</dbReference>
<reference evidence="8 9" key="1">
    <citation type="submission" date="2019-02" db="EMBL/GenBank/DDBJ databases">
        <title>Deep-cultivation of Planctomycetes and their phenomic and genomic characterization uncovers novel biology.</title>
        <authorList>
            <person name="Wiegand S."/>
            <person name="Jogler M."/>
            <person name="Boedeker C."/>
            <person name="Pinto D."/>
            <person name="Vollmers J."/>
            <person name="Rivas-Marin E."/>
            <person name="Kohn T."/>
            <person name="Peeters S.H."/>
            <person name="Heuer A."/>
            <person name="Rast P."/>
            <person name="Oberbeckmann S."/>
            <person name="Bunk B."/>
            <person name="Jeske O."/>
            <person name="Meyerdierks A."/>
            <person name="Storesund J.E."/>
            <person name="Kallscheuer N."/>
            <person name="Luecker S."/>
            <person name="Lage O.M."/>
            <person name="Pohl T."/>
            <person name="Merkel B.J."/>
            <person name="Hornburger P."/>
            <person name="Mueller R.-W."/>
            <person name="Bruemmer F."/>
            <person name="Labrenz M."/>
            <person name="Spormann A.M."/>
            <person name="Op Den Camp H."/>
            <person name="Overmann J."/>
            <person name="Amann R."/>
            <person name="Jetten M.S.M."/>
            <person name="Mascher T."/>
            <person name="Medema M.H."/>
            <person name="Devos D.P."/>
            <person name="Kaster A.-K."/>
            <person name="Ovreas L."/>
            <person name="Rohde M."/>
            <person name="Galperin M.Y."/>
            <person name="Jogler C."/>
        </authorList>
    </citation>
    <scope>NUCLEOTIDE SEQUENCE [LARGE SCALE GENOMIC DNA]</scope>
    <source>
        <strain evidence="8 9">Pla22</strain>
    </source>
</reference>
<keyword evidence="6" id="KW-1133">Transmembrane helix</keyword>
<keyword evidence="2 5" id="KW-0547">Nucleotide-binding</keyword>
<keyword evidence="9" id="KW-1185">Reference proteome</keyword>
<evidence type="ECO:0000256" key="2">
    <source>
        <dbReference type="ARBA" id="ARBA00022741"/>
    </source>
</evidence>
<dbReference type="PANTHER" id="PTHR43289:SF6">
    <property type="entry name" value="SERINE_THREONINE-PROTEIN KINASE NEKL-3"/>
    <property type="match status" value="1"/>
</dbReference>
<dbReference type="Pfam" id="PF00069">
    <property type="entry name" value="Pkinase"/>
    <property type="match status" value="1"/>
</dbReference>
<dbReference type="SMART" id="SM00220">
    <property type="entry name" value="S_TKc"/>
    <property type="match status" value="1"/>
</dbReference>
<keyword evidence="6" id="KW-0472">Membrane</keyword>
<dbReference type="GO" id="GO:0004674">
    <property type="term" value="F:protein serine/threonine kinase activity"/>
    <property type="evidence" value="ECO:0007669"/>
    <property type="project" value="UniProtKB-EC"/>
</dbReference>
<dbReference type="AlphaFoldDB" id="A0A5C5WSU0"/>
<feature type="binding site" evidence="5">
    <location>
        <position position="112"/>
    </location>
    <ligand>
        <name>ATP</name>
        <dbReference type="ChEBI" id="CHEBI:30616"/>
    </ligand>
</feature>
<dbReference type="PROSITE" id="PS50011">
    <property type="entry name" value="PROTEIN_KINASE_DOM"/>
    <property type="match status" value="1"/>
</dbReference>
<keyword evidence="4 5" id="KW-0067">ATP-binding</keyword>
<keyword evidence="3 8" id="KW-0418">Kinase</keyword>
<gene>
    <name evidence="8" type="primary">prkC_7</name>
    <name evidence="8" type="ORF">Pla22_07710</name>
</gene>
<evidence type="ECO:0000259" key="7">
    <source>
        <dbReference type="PROSITE" id="PS50011"/>
    </source>
</evidence>
<dbReference type="InterPro" id="IPR017441">
    <property type="entry name" value="Protein_kinase_ATP_BS"/>
</dbReference>
<evidence type="ECO:0000256" key="6">
    <source>
        <dbReference type="SAM" id="Phobius"/>
    </source>
</evidence>
<proteinExistence type="predicted"/>
<dbReference type="SUPFAM" id="SSF56112">
    <property type="entry name" value="Protein kinase-like (PK-like)"/>
    <property type="match status" value="1"/>
</dbReference>
<evidence type="ECO:0000313" key="9">
    <source>
        <dbReference type="Proteomes" id="UP000316598"/>
    </source>
</evidence>
<accession>A0A5C5WSU0</accession>
<feature type="transmembrane region" description="Helical" evidence="6">
    <location>
        <begin position="460"/>
        <end position="482"/>
    </location>
</feature>
<feature type="domain" description="Protein kinase" evidence="7">
    <location>
        <begin position="83"/>
        <end position="354"/>
    </location>
</feature>
<sequence length="512" mass="55162">MISSEAIKPVLDDATRGFVKRSLAAGLVELDDLKKVVVSLMADSPHFTPERLANGLMNAGILTKWQAGKLLVGRSKGFYLGSYRLLRPIGKGGMGMVYLGEHQVMKRQMALKILPPEATDNARRLDRFKEEARACAQLDHPNIVRAYDFAQAGGRHYIVMEYIDGIDLQHLVQRDGVMSTAEALDVLNQACEGLAHAHERGIIHRDIKPANLLLRTDGVLKVSDLGLARIGLSELGHQDNHRLMGTADFVAPEQAINSQNIDARADIYSLGCTLFYLLTGRPPFVADSVRQRLAKHQTAEVPDLRVYRDDCPAGLADLFNRMMAKRPSDRPKSATELLVQLRRMGAGTNEKPAMSIWHVQPASDTSIDERIYQATLEDSSLSADGEINLGQGIEEFDFGDLPALPVASTSGSGVLGISGSGGNRSTDAIATFKSAPVQASSGAKGSVMTTSGRASDSNQLVLLGVGLAFAVLALVAVIGIGIHSFTQPLPLRQPKIKATEDGKSVVVINQSS</sequence>
<dbReference type="PANTHER" id="PTHR43289">
    <property type="entry name" value="MITOGEN-ACTIVATED PROTEIN KINASE KINASE KINASE 20-RELATED"/>
    <property type="match status" value="1"/>
</dbReference>
<dbReference type="InterPro" id="IPR000719">
    <property type="entry name" value="Prot_kinase_dom"/>
</dbReference>
<dbReference type="InterPro" id="IPR008271">
    <property type="entry name" value="Ser/Thr_kinase_AS"/>
</dbReference>
<keyword evidence="1 8" id="KW-0808">Transferase</keyword>
<dbReference type="GO" id="GO:0005524">
    <property type="term" value="F:ATP binding"/>
    <property type="evidence" value="ECO:0007669"/>
    <property type="project" value="UniProtKB-UniRule"/>
</dbReference>
<dbReference type="CDD" id="cd14014">
    <property type="entry name" value="STKc_PknB_like"/>
    <property type="match status" value="1"/>
</dbReference>
<dbReference type="PROSITE" id="PS00108">
    <property type="entry name" value="PROTEIN_KINASE_ST"/>
    <property type="match status" value="1"/>
</dbReference>
<dbReference type="Proteomes" id="UP000316598">
    <property type="component" value="Unassembled WGS sequence"/>
</dbReference>
<protein>
    <submittedName>
        <fullName evidence="8">Serine/threonine-protein kinase PrkC</fullName>
        <ecNumber evidence="8">2.7.11.1</ecNumber>
    </submittedName>
</protein>
<dbReference type="Gene3D" id="1.10.510.10">
    <property type="entry name" value="Transferase(Phosphotransferase) domain 1"/>
    <property type="match status" value="1"/>
</dbReference>
<evidence type="ECO:0000256" key="5">
    <source>
        <dbReference type="PROSITE-ProRule" id="PRU10141"/>
    </source>
</evidence>
<evidence type="ECO:0000256" key="1">
    <source>
        <dbReference type="ARBA" id="ARBA00022679"/>
    </source>
</evidence>
<keyword evidence="6" id="KW-0812">Transmembrane</keyword>
<dbReference type="EC" id="2.7.11.1" evidence="8"/>
<name>A0A5C5WSU0_9BACT</name>
<comment type="caution">
    <text evidence="8">The sequence shown here is derived from an EMBL/GenBank/DDBJ whole genome shotgun (WGS) entry which is preliminary data.</text>
</comment>
<evidence type="ECO:0000256" key="3">
    <source>
        <dbReference type="ARBA" id="ARBA00022777"/>
    </source>
</evidence>
<evidence type="ECO:0000313" key="8">
    <source>
        <dbReference type="EMBL" id="TWT53143.1"/>
    </source>
</evidence>
<dbReference type="InterPro" id="IPR011009">
    <property type="entry name" value="Kinase-like_dom_sf"/>
</dbReference>
<dbReference type="PROSITE" id="PS00107">
    <property type="entry name" value="PROTEIN_KINASE_ATP"/>
    <property type="match status" value="1"/>
</dbReference>
<dbReference type="EMBL" id="SJPI01000001">
    <property type="protein sequence ID" value="TWT53143.1"/>
    <property type="molecule type" value="Genomic_DNA"/>
</dbReference>